<accession>A0A6P0CCT9</accession>
<dbReference type="Pfam" id="PF11316">
    <property type="entry name" value="Rhamno_transf"/>
    <property type="match status" value="1"/>
</dbReference>
<reference evidence="1 2" key="1">
    <citation type="submission" date="2020-01" db="EMBL/GenBank/DDBJ databases">
        <title>Sulfitobacter sediminilitoris sp. nov., isolated from a tidal flat.</title>
        <authorList>
            <person name="Park S."/>
            <person name="Yoon J.-H."/>
        </authorList>
    </citation>
    <scope>NUCLEOTIDE SEQUENCE [LARGE SCALE GENOMIC DNA]</scope>
    <source>
        <strain evidence="1 2">JBTF-M27</strain>
    </source>
</reference>
<dbReference type="EMBL" id="JAABNT010000006">
    <property type="protein sequence ID" value="NEK22976.1"/>
    <property type="molecule type" value="Genomic_DNA"/>
</dbReference>
<dbReference type="RefSeq" id="WP_164353908.1">
    <property type="nucleotide sequence ID" value="NZ_JAABNT010000006.1"/>
</dbReference>
<evidence type="ECO:0008006" key="3">
    <source>
        <dbReference type="Google" id="ProtNLM"/>
    </source>
</evidence>
<organism evidence="1 2">
    <name type="scientific">Sulfitobacter sediminilitoris</name>
    <dbReference type="NCBI Taxonomy" id="2698830"/>
    <lineage>
        <taxon>Bacteria</taxon>
        <taxon>Pseudomonadati</taxon>
        <taxon>Pseudomonadota</taxon>
        <taxon>Alphaproteobacteria</taxon>
        <taxon>Rhodobacterales</taxon>
        <taxon>Roseobacteraceae</taxon>
        <taxon>Sulfitobacter</taxon>
    </lineage>
</organism>
<comment type="caution">
    <text evidence="1">The sequence shown here is derived from an EMBL/GenBank/DDBJ whole genome shotgun (WGS) entry which is preliminary data.</text>
</comment>
<name>A0A6P0CCT9_9RHOB</name>
<evidence type="ECO:0000313" key="2">
    <source>
        <dbReference type="Proteomes" id="UP000468591"/>
    </source>
</evidence>
<sequence length="293" mass="34306">MADPTVQFLGITRWSYPGTPDGYRKSSEDLDVLRAKLYAPERMEHRLFLLEHLVLPCLREQTDPTFKHLFVMGDQLPAPWRSRLEKLLGTVPQASAVFAPEGQNMREMFMELIPEHQEKRHDILAQYRIDDDDAVAVDFIEESRRIFSNLHPFYETEGIAGLDYTRGFIMETSPEGVEFRPVSARHWAPGLVVFQANKEAQSLFEFPHLRIWHSMPTLTFRETPMYIRGAHHDNDSHLDSFARRTKTFRFNPRNKRRFLQRRFAFDSREMQNIWLENYEKFAGDGAAGLRTGT</sequence>
<gene>
    <name evidence="1" type="ORF">GV827_11240</name>
</gene>
<evidence type="ECO:0000313" key="1">
    <source>
        <dbReference type="EMBL" id="NEK22976.1"/>
    </source>
</evidence>
<dbReference type="Proteomes" id="UP000468591">
    <property type="component" value="Unassembled WGS sequence"/>
</dbReference>
<keyword evidence="2" id="KW-1185">Reference proteome</keyword>
<protein>
    <recommendedName>
        <fullName evidence="3">Rhamnosyl transferase</fullName>
    </recommendedName>
</protein>
<dbReference type="InterPro" id="IPR021466">
    <property type="entry name" value="Put_rhamnosyl_transferase"/>
</dbReference>
<proteinExistence type="predicted"/>
<dbReference type="AlphaFoldDB" id="A0A6P0CCT9"/>